<feature type="domain" description="RanBD1" evidence="4">
    <location>
        <begin position="124"/>
        <end position="217"/>
    </location>
</feature>
<evidence type="ECO:0000256" key="2">
    <source>
        <dbReference type="ARBA" id="ARBA00023242"/>
    </source>
</evidence>
<feature type="compositionally biased region" description="Acidic residues" evidence="3">
    <location>
        <begin position="293"/>
        <end position="302"/>
    </location>
</feature>
<feature type="region of interest" description="Disordered" evidence="3">
    <location>
        <begin position="111"/>
        <end position="139"/>
    </location>
</feature>
<evidence type="ECO:0000256" key="3">
    <source>
        <dbReference type="SAM" id="MobiDB-lite"/>
    </source>
</evidence>
<feature type="compositionally biased region" description="Low complexity" evidence="3">
    <location>
        <begin position="332"/>
        <end position="351"/>
    </location>
</feature>
<reference evidence="5 6" key="1">
    <citation type="submission" date="2019-12" db="EMBL/GenBank/DDBJ databases">
        <title>Chromosome-level assembly of the Caenorhabditis remanei genome.</title>
        <authorList>
            <person name="Teterina A.A."/>
            <person name="Willis J.H."/>
            <person name="Phillips P.C."/>
        </authorList>
    </citation>
    <scope>NUCLEOTIDE SEQUENCE [LARGE SCALE GENOMIC DNA]</scope>
    <source>
        <strain evidence="5 6">PX506</strain>
        <tissue evidence="5">Whole organism</tissue>
    </source>
</reference>
<gene>
    <name evidence="5" type="ORF">GCK72_006171</name>
</gene>
<dbReference type="FunFam" id="2.30.29.30:FF:000838">
    <property type="entry name" value="Associated with RAN (Nuclear import/export) function"/>
    <property type="match status" value="1"/>
</dbReference>
<proteinExistence type="predicted"/>
<sequence length="361" mass="39926">MSKPFFKPSALAQKAEKMWSESKSDYSATHSTVTHVHLDKKSLGDIIPKNTSASKEKEVEEAAAPQFVFGSKIADRVVKQDGEASKSGESEEKTMTATELFKTAVKKDDEKNGAKNFREEAEQEAERAKEAEKQHAGTSAVEITTGEENDTNIFQAPCKIWAFDKARNAYSEKGVCTLRINKRVEKGLTHHRIVARTSSGTLRVIINSKIFSDMLLERVDKRVRISAMGPEISGVQIFLLKIGFTKTETIPDSEIFYNIMSDLLKLEKGENCRKRKADCDLNASTVKIKDGKEDDNEQDQVDEGFVIVNKPTDEEVNETVTAQEEAQEESTSEATTPAEETTSDATTPAEESTSDATTPAE</sequence>
<dbReference type="PANTHER" id="PTHR23138:SF142">
    <property type="entry name" value="RAN-BINDING PROTEIN 3B-RELATED"/>
    <property type="match status" value="1"/>
</dbReference>
<dbReference type="Pfam" id="PF00638">
    <property type="entry name" value="Ran_BP1"/>
    <property type="match status" value="1"/>
</dbReference>
<dbReference type="InterPro" id="IPR000156">
    <property type="entry name" value="Ran_bind_dom"/>
</dbReference>
<evidence type="ECO:0000256" key="1">
    <source>
        <dbReference type="ARBA" id="ARBA00004123"/>
    </source>
</evidence>
<evidence type="ECO:0000313" key="5">
    <source>
        <dbReference type="EMBL" id="KAF1766215.1"/>
    </source>
</evidence>
<dbReference type="GeneID" id="9815937"/>
<dbReference type="AlphaFoldDB" id="A0A6A5HFL6"/>
<keyword evidence="2" id="KW-0539">Nucleus</keyword>
<evidence type="ECO:0000259" key="4">
    <source>
        <dbReference type="PROSITE" id="PS50196"/>
    </source>
</evidence>
<dbReference type="SMART" id="SM00160">
    <property type="entry name" value="RanBD"/>
    <property type="match status" value="1"/>
</dbReference>
<dbReference type="KEGG" id="crq:GCK72_006171"/>
<dbReference type="PANTHER" id="PTHR23138">
    <property type="entry name" value="RAN BINDING PROTEIN"/>
    <property type="match status" value="1"/>
</dbReference>
<dbReference type="Gene3D" id="2.30.29.30">
    <property type="entry name" value="Pleckstrin-homology domain (PH domain)/Phosphotyrosine-binding domain (PTB)"/>
    <property type="match status" value="1"/>
</dbReference>
<dbReference type="RefSeq" id="XP_003113921.2">
    <property type="nucleotide sequence ID" value="XM_003113873.2"/>
</dbReference>
<dbReference type="CTD" id="9815937"/>
<name>A0A6A5HFL6_CAERE</name>
<organism evidence="5 6">
    <name type="scientific">Caenorhabditis remanei</name>
    <name type="common">Caenorhabditis vulgaris</name>
    <dbReference type="NCBI Taxonomy" id="31234"/>
    <lineage>
        <taxon>Eukaryota</taxon>
        <taxon>Metazoa</taxon>
        <taxon>Ecdysozoa</taxon>
        <taxon>Nematoda</taxon>
        <taxon>Chromadorea</taxon>
        <taxon>Rhabditida</taxon>
        <taxon>Rhabditina</taxon>
        <taxon>Rhabditomorpha</taxon>
        <taxon>Rhabditoidea</taxon>
        <taxon>Rhabditidae</taxon>
        <taxon>Peloderinae</taxon>
        <taxon>Caenorhabditis</taxon>
    </lineage>
</organism>
<comment type="subcellular location">
    <subcellularLocation>
        <location evidence="1">Nucleus</location>
    </subcellularLocation>
</comment>
<dbReference type="CDD" id="cd13180">
    <property type="entry name" value="RanBD_RanBP3"/>
    <property type="match status" value="1"/>
</dbReference>
<evidence type="ECO:0000313" key="6">
    <source>
        <dbReference type="Proteomes" id="UP000483820"/>
    </source>
</evidence>
<comment type="caution">
    <text evidence="5">The sequence shown here is derived from an EMBL/GenBank/DDBJ whole genome shotgun (WGS) entry which is preliminary data.</text>
</comment>
<dbReference type="SUPFAM" id="SSF50729">
    <property type="entry name" value="PH domain-like"/>
    <property type="match status" value="1"/>
</dbReference>
<dbReference type="PROSITE" id="PS50196">
    <property type="entry name" value="RANBD1"/>
    <property type="match status" value="1"/>
</dbReference>
<feature type="region of interest" description="Disordered" evidence="3">
    <location>
        <begin position="290"/>
        <end position="361"/>
    </location>
</feature>
<dbReference type="InterPro" id="IPR011993">
    <property type="entry name" value="PH-like_dom_sf"/>
</dbReference>
<dbReference type="InterPro" id="IPR045255">
    <property type="entry name" value="RanBP1-like"/>
</dbReference>
<dbReference type="GO" id="GO:0005634">
    <property type="term" value="C:nucleus"/>
    <property type="evidence" value="ECO:0007669"/>
    <property type="project" value="UniProtKB-SubCell"/>
</dbReference>
<dbReference type="Proteomes" id="UP000483820">
    <property type="component" value="Chromosome II"/>
</dbReference>
<feature type="compositionally biased region" description="Basic and acidic residues" evidence="3">
    <location>
        <begin position="111"/>
        <end position="135"/>
    </location>
</feature>
<dbReference type="EMBL" id="WUAV01000002">
    <property type="protein sequence ID" value="KAF1766215.1"/>
    <property type="molecule type" value="Genomic_DNA"/>
</dbReference>
<protein>
    <recommendedName>
        <fullName evidence="4">RanBD1 domain-containing protein</fullName>
    </recommendedName>
</protein>
<dbReference type="GO" id="GO:0006611">
    <property type="term" value="P:protein export from nucleus"/>
    <property type="evidence" value="ECO:0007669"/>
    <property type="project" value="TreeGrafter"/>
</dbReference>
<accession>A0A6A5HFL6</accession>